<dbReference type="PROSITE" id="PS00934">
    <property type="entry name" value="GLYOXALASE_I_1"/>
    <property type="match status" value="1"/>
</dbReference>
<dbReference type="GO" id="GO:0046872">
    <property type="term" value="F:metal ion binding"/>
    <property type="evidence" value="ECO:0007669"/>
    <property type="project" value="UniProtKB-KW"/>
</dbReference>
<dbReference type="PROSITE" id="PS51819">
    <property type="entry name" value="VOC"/>
    <property type="match status" value="2"/>
</dbReference>
<dbReference type="SUPFAM" id="SSF54593">
    <property type="entry name" value="Glyoxalase/Bleomycin resistance protein/Dihydroxybiphenyl dioxygenase"/>
    <property type="match status" value="2"/>
</dbReference>
<feature type="domain" description="VOC" evidence="2">
    <location>
        <begin position="157"/>
        <end position="278"/>
    </location>
</feature>
<reference evidence="4" key="2">
    <citation type="submission" date="2016-01" db="EMBL/GenBank/DDBJ databases">
        <title>First complete genome sequence of a species in the genus Microterricola, an extremophilic cold active enzyme producing strain ERGS5:02 isolated from Sikkim Himalaya.</title>
        <authorList>
            <person name="Kumar R."/>
            <person name="Singh D."/>
            <person name="Swarnkar M.K."/>
        </authorList>
    </citation>
    <scope>NUCLEOTIDE SEQUENCE [LARGE SCALE GENOMIC DNA]</scope>
    <source>
        <strain evidence="4">ERGS5:02</strain>
    </source>
</reference>
<evidence type="ECO:0000313" key="3">
    <source>
        <dbReference type="EMBL" id="AMB60337.1"/>
    </source>
</evidence>
<dbReference type="Gene3D" id="3.10.180.10">
    <property type="entry name" value="2,3-Dihydroxybiphenyl 1,2-Dioxygenase, domain 1"/>
    <property type="match status" value="2"/>
</dbReference>
<dbReference type="PANTHER" id="PTHR43279:SF1">
    <property type="entry name" value="CATECHOL-2,3-DIOXYGENASE"/>
    <property type="match status" value="1"/>
</dbReference>
<sequence>MGAVSLTVAELPAMRSFYADAVGLEVIAESESEVSLGQGGETLIRLVHDAAAPARGGSDAGLYHSAILFPDSASLAASLAQVAERAPASYQGSADHRVSLAFYLGDPEGNGVELYVDRPSNEWEWVDGQVTMGSADLDPNQFIADNLDESTPASAATLGHVHLSVGDLDAARAFYVDTLGFDITSESTGALFMSAGGYHHHLAANTWNSAGAGARAATQGLREFTVILADGAELDAAAARLADAGVPTEHADGSLTTEDPWGNTVRLLDAGSLPDNAG</sequence>
<dbReference type="InterPro" id="IPR004360">
    <property type="entry name" value="Glyas_Fos-R_dOase_dom"/>
</dbReference>
<dbReference type="Pfam" id="PF00903">
    <property type="entry name" value="Glyoxalase"/>
    <property type="match status" value="2"/>
</dbReference>
<dbReference type="InterPro" id="IPR018146">
    <property type="entry name" value="Glyoxalase_1_CS"/>
</dbReference>
<accession>A0A0Y0PCK7</accession>
<dbReference type="PANTHER" id="PTHR43279">
    <property type="entry name" value="CATECHOL-2,3-DIOXYGENASE"/>
    <property type="match status" value="1"/>
</dbReference>
<dbReference type="InterPro" id="IPR029068">
    <property type="entry name" value="Glyas_Bleomycin-R_OHBP_Dase"/>
</dbReference>
<evidence type="ECO:0000256" key="1">
    <source>
        <dbReference type="ARBA" id="ARBA00022723"/>
    </source>
</evidence>
<dbReference type="GO" id="GO:0004462">
    <property type="term" value="F:lactoylglutathione lyase activity"/>
    <property type="evidence" value="ECO:0007669"/>
    <property type="project" value="InterPro"/>
</dbReference>
<dbReference type="AlphaFoldDB" id="A0A0Y0PCK7"/>
<name>A0A0Y0PCK7_9MICO</name>
<dbReference type="InterPro" id="IPR037523">
    <property type="entry name" value="VOC_core"/>
</dbReference>
<evidence type="ECO:0000259" key="2">
    <source>
        <dbReference type="PROSITE" id="PS51819"/>
    </source>
</evidence>
<proteinExistence type="predicted"/>
<keyword evidence="1" id="KW-0479">Metal-binding</keyword>
<dbReference type="OrthoDB" id="9792626at2"/>
<feature type="domain" description="VOC" evidence="2">
    <location>
        <begin position="1"/>
        <end position="117"/>
    </location>
</feature>
<dbReference type="KEGG" id="mvd:AWU67_04145"/>
<dbReference type="Proteomes" id="UP000058305">
    <property type="component" value="Chromosome"/>
</dbReference>
<gene>
    <name evidence="3" type="ORF">AWU67_04145</name>
</gene>
<protein>
    <recommendedName>
        <fullName evidence="2">VOC domain-containing protein</fullName>
    </recommendedName>
</protein>
<organism evidence="3 4">
    <name type="scientific">Microterricola viridarii</name>
    <dbReference type="NCBI Taxonomy" id="412690"/>
    <lineage>
        <taxon>Bacteria</taxon>
        <taxon>Bacillati</taxon>
        <taxon>Actinomycetota</taxon>
        <taxon>Actinomycetes</taxon>
        <taxon>Micrococcales</taxon>
        <taxon>Microbacteriaceae</taxon>
        <taxon>Microterricola</taxon>
    </lineage>
</organism>
<keyword evidence="4" id="KW-1185">Reference proteome</keyword>
<evidence type="ECO:0000313" key="4">
    <source>
        <dbReference type="Proteomes" id="UP000058305"/>
    </source>
</evidence>
<reference evidence="3 4" key="1">
    <citation type="journal article" date="2016" name="J. Biotechnol.">
        <title>First complete genome sequence of a species in the genus Microterricola, an extremophilic cold active enzyme producing bacterial strain ERGS5:02 isolated from Sikkim Himalaya.</title>
        <authorList>
            <person name="Himanshu"/>
            <person name="Swarnkar M.K."/>
            <person name="Singh D."/>
            <person name="Kumar R."/>
        </authorList>
    </citation>
    <scope>NUCLEOTIDE SEQUENCE [LARGE SCALE GENOMIC DNA]</scope>
    <source>
        <strain evidence="3 4">ERGS5:02</strain>
    </source>
</reference>
<dbReference type="EMBL" id="CP014145">
    <property type="protein sequence ID" value="AMB60337.1"/>
    <property type="molecule type" value="Genomic_DNA"/>
</dbReference>